<dbReference type="AlphaFoldDB" id="A0A4R5B5Z2"/>
<reference evidence="2 3" key="1">
    <citation type="submission" date="2019-03" db="EMBL/GenBank/DDBJ databases">
        <title>Draft genome sequences of novel Actinobacteria.</title>
        <authorList>
            <person name="Sahin N."/>
            <person name="Ay H."/>
            <person name="Saygin H."/>
        </authorList>
    </citation>
    <scope>NUCLEOTIDE SEQUENCE [LARGE SCALE GENOMIC DNA]</scope>
    <source>
        <strain evidence="2 3">H3C3</strain>
    </source>
</reference>
<dbReference type="Pfam" id="PF13358">
    <property type="entry name" value="DDE_3"/>
    <property type="match status" value="1"/>
</dbReference>
<name>A0A4R5B5Z2_9ACTN</name>
<accession>A0A4R5B5Z2</accession>
<dbReference type="GO" id="GO:0003676">
    <property type="term" value="F:nucleic acid binding"/>
    <property type="evidence" value="ECO:0007669"/>
    <property type="project" value="InterPro"/>
</dbReference>
<gene>
    <name evidence="2" type="ORF">E1298_28665</name>
</gene>
<organism evidence="2 3">
    <name type="scientific">Actinomadura rubrisoli</name>
    <dbReference type="NCBI Taxonomy" id="2530368"/>
    <lineage>
        <taxon>Bacteria</taxon>
        <taxon>Bacillati</taxon>
        <taxon>Actinomycetota</taxon>
        <taxon>Actinomycetes</taxon>
        <taxon>Streptosporangiales</taxon>
        <taxon>Thermomonosporaceae</taxon>
        <taxon>Actinomadura</taxon>
    </lineage>
</organism>
<proteinExistence type="predicted"/>
<keyword evidence="3" id="KW-1185">Reference proteome</keyword>
<protein>
    <submittedName>
        <fullName evidence="2">IS630 family transposase</fullName>
    </submittedName>
</protein>
<dbReference type="InterPro" id="IPR036397">
    <property type="entry name" value="RNaseH_sf"/>
</dbReference>
<dbReference type="OrthoDB" id="341531at2"/>
<dbReference type="Gene3D" id="3.30.420.10">
    <property type="entry name" value="Ribonuclease H-like superfamily/Ribonuclease H"/>
    <property type="match status" value="1"/>
</dbReference>
<evidence type="ECO:0000313" key="3">
    <source>
        <dbReference type="Proteomes" id="UP000294513"/>
    </source>
</evidence>
<sequence>MGEGDLAPGGSTAAAHGGWIVLEDEAGFSMTPPTRRTWSRRGRTPVINVRGRSQRRISIAALACYRPGRRSRLIYRLKHHTDHKQPGRRSLAWTDYRDLLIAAHHQLNAPITLVWDNLNVHRDARLRAFIDGCDWLTVFYLPTYAPDLNPVECVWSVLRRTSQANIAFTDPDHLRRTLRHGLRIVQYRSDIIDGCLTATGLTPPTSRLKPQ</sequence>
<evidence type="ECO:0000313" key="2">
    <source>
        <dbReference type="EMBL" id="TDD79054.1"/>
    </source>
</evidence>
<comment type="caution">
    <text evidence="2">The sequence shown here is derived from an EMBL/GenBank/DDBJ whole genome shotgun (WGS) entry which is preliminary data.</text>
</comment>
<dbReference type="EMBL" id="SMKU01000185">
    <property type="protein sequence ID" value="TDD79054.1"/>
    <property type="molecule type" value="Genomic_DNA"/>
</dbReference>
<dbReference type="InterPro" id="IPR038717">
    <property type="entry name" value="Tc1-like_DDE_dom"/>
</dbReference>
<feature type="domain" description="Tc1-like transposase DDE" evidence="1">
    <location>
        <begin position="21"/>
        <end position="174"/>
    </location>
</feature>
<evidence type="ECO:0000259" key="1">
    <source>
        <dbReference type="Pfam" id="PF13358"/>
    </source>
</evidence>
<dbReference type="Proteomes" id="UP000294513">
    <property type="component" value="Unassembled WGS sequence"/>
</dbReference>